<keyword evidence="3" id="KW-1185">Reference proteome</keyword>
<evidence type="ECO:0000313" key="2">
    <source>
        <dbReference type="EMBL" id="MBC2669281.1"/>
    </source>
</evidence>
<evidence type="ECO:0000256" key="1">
    <source>
        <dbReference type="SAM" id="SignalP"/>
    </source>
</evidence>
<dbReference type="EMBL" id="JACLAX010000007">
    <property type="protein sequence ID" value="MBC2669281.1"/>
    <property type="molecule type" value="Genomic_DNA"/>
</dbReference>
<evidence type="ECO:0000313" key="3">
    <source>
        <dbReference type="Proteomes" id="UP000551327"/>
    </source>
</evidence>
<proteinExistence type="predicted"/>
<organism evidence="2 3">
    <name type="scientific">Novosphingobium piscinae</name>
    <dbReference type="NCBI Taxonomy" id="1507448"/>
    <lineage>
        <taxon>Bacteria</taxon>
        <taxon>Pseudomonadati</taxon>
        <taxon>Pseudomonadota</taxon>
        <taxon>Alphaproteobacteria</taxon>
        <taxon>Sphingomonadales</taxon>
        <taxon>Sphingomonadaceae</taxon>
        <taxon>Novosphingobium</taxon>
    </lineage>
</organism>
<keyword evidence="1" id="KW-0732">Signal</keyword>
<sequence>MLRQALILLLLAASPAHALDGADFDPAEVDIADAINCHLDAPSYNAFAWALSGEEKLAERFGWRKIESPNPFLAQYELPQPVLVTGTWSTRRIAFSSSGVMAILDLADPAEIAKEEGIVNALESDAAVAEIARAAQTAGVATRNEVEAETPFRKFLGQRILVDVTEPANEADEFGTHTVIARSISNVTSHPGKTLYGCSYRIELLDRDGKPL</sequence>
<dbReference type="Proteomes" id="UP000551327">
    <property type="component" value="Unassembled WGS sequence"/>
</dbReference>
<gene>
    <name evidence="2" type="ORF">H7F53_09010</name>
</gene>
<dbReference type="AlphaFoldDB" id="A0A7X1KQ26"/>
<accession>A0A7X1KQ26</accession>
<dbReference type="RefSeq" id="WP_162895910.1">
    <property type="nucleotide sequence ID" value="NZ_JACLAX010000007.1"/>
</dbReference>
<feature type="chain" id="PRO_5031322779" evidence="1">
    <location>
        <begin position="19"/>
        <end position="212"/>
    </location>
</feature>
<name>A0A7X1KQ26_9SPHN</name>
<comment type="caution">
    <text evidence="2">The sequence shown here is derived from an EMBL/GenBank/DDBJ whole genome shotgun (WGS) entry which is preliminary data.</text>
</comment>
<feature type="signal peptide" evidence="1">
    <location>
        <begin position="1"/>
        <end position="18"/>
    </location>
</feature>
<reference evidence="2 3" key="1">
    <citation type="submission" date="2020-08" db="EMBL/GenBank/DDBJ databases">
        <title>The genome sequence of type strain Novosphingobium piscinae KCTC 42194.</title>
        <authorList>
            <person name="Liu Y."/>
        </authorList>
    </citation>
    <scope>NUCLEOTIDE SEQUENCE [LARGE SCALE GENOMIC DNA]</scope>
    <source>
        <strain evidence="2 3">KCTC 42194</strain>
    </source>
</reference>
<protein>
    <submittedName>
        <fullName evidence="2">Uncharacterized protein</fullName>
    </submittedName>
</protein>